<dbReference type="GO" id="GO:0000243">
    <property type="term" value="C:commitment complex"/>
    <property type="evidence" value="ECO:0007669"/>
    <property type="project" value="TreeGrafter"/>
</dbReference>
<dbReference type="FunFam" id="1.25.40.10:FF:000451">
    <property type="entry name" value="mRNA splicing protein (Prp39), putative"/>
    <property type="match status" value="1"/>
</dbReference>
<dbReference type="Gene3D" id="1.25.40.10">
    <property type="entry name" value="Tetratricopeptide repeat domain"/>
    <property type="match status" value="2"/>
</dbReference>
<protein>
    <recommendedName>
        <fullName evidence="10">Pre-mRNA-processing factor 39</fullName>
    </recommendedName>
</protein>
<keyword evidence="9" id="KW-1185">Reference proteome</keyword>
<dbReference type="Proteomes" id="UP000700596">
    <property type="component" value="Unassembled WGS sequence"/>
</dbReference>
<evidence type="ECO:0000256" key="2">
    <source>
        <dbReference type="ARBA" id="ARBA00022664"/>
    </source>
</evidence>
<dbReference type="InterPro" id="IPR011990">
    <property type="entry name" value="TPR-like_helical_dom_sf"/>
</dbReference>
<dbReference type="GO" id="GO:0005685">
    <property type="term" value="C:U1 snRNP"/>
    <property type="evidence" value="ECO:0007669"/>
    <property type="project" value="TreeGrafter"/>
</dbReference>
<evidence type="ECO:0000256" key="6">
    <source>
        <dbReference type="ARBA" id="ARBA00038019"/>
    </source>
</evidence>
<dbReference type="GO" id="GO:0071004">
    <property type="term" value="C:U2-type prespliceosome"/>
    <property type="evidence" value="ECO:0007669"/>
    <property type="project" value="TreeGrafter"/>
</dbReference>
<dbReference type="Pfam" id="PF23241">
    <property type="entry name" value="HAT_PRP39_C"/>
    <property type="match status" value="1"/>
</dbReference>
<name>A0A9P9IT60_9PLEO</name>
<dbReference type="GO" id="GO:0000395">
    <property type="term" value="P:mRNA 5'-splice site recognition"/>
    <property type="evidence" value="ECO:0007669"/>
    <property type="project" value="TreeGrafter"/>
</dbReference>
<dbReference type="AlphaFoldDB" id="A0A9P9IT60"/>
<evidence type="ECO:0000256" key="1">
    <source>
        <dbReference type="ARBA" id="ARBA00004123"/>
    </source>
</evidence>
<sequence>MLYVRGGIAAVHYTGDEAVEEINQLLQNVIDNEDEFQPWEILVGRVAELEGGLHRNSSPDAIELLRKVYDAFLSKFPLFFGYWKKYADYEFAIGGTEAAEMVYERGVACNPTSVDLWVHFCQFRMNTCHDNVIVRELFKRAADFVCLDYQSHPFWDKYIEFEERLGETGNLTAIYKRAALEVSWTHQSYYDKLRVAIGSRPLEELVEQDVLASIQSAIRLEHPELAELDFDRCVRHKIDEHFYPAFGAAQRGAASCYEYEKNIKRAYFHVAKLDEAELQNWRDYLSFQERQGDYRRTAFLYERCLVTCALYEEFWLRYARWMFSQNNGTTFSGQKDDNTRLIYMRASCIFVSLDEPTVRLHWARLEEKLKRPDIAEGIHEAILDVNPGNIKTIISMAGLKRRTGQNSDAIQYLEQQINAHTADISGQLVAEQARIRWQCDNDIQGARDTFQRSASRLSDSQPLWKSWLQFEMNQAAATGRDQVKNVHNMMHAQSALSPAQKKELSQDYLAYLLECGGIDAARDYMLLDRDINGSGATTKTEDQTKVEVDEGVDSQSGPANGHQESVEYPSIKCQDP</sequence>
<keyword evidence="4" id="KW-0508">mRNA splicing</keyword>
<comment type="subcellular location">
    <subcellularLocation>
        <location evidence="1">Nucleus</location>
    </subcellularLocation>
</comment>
<evidence type="ECO:0000256" key="7">
    <source>
        <dbReference type="SAM" id="MobiDB-lite"/>
    </source>
</evidence>
<proteinExistence type="inferred from homology"/>
<reference evidence="8" key="1">
    <citation type="journal article" date="2021" name="Nat. Commun.">
        <title>Genetic determinants of endophytism in the Arabidopsis root mycobiome.</title>
        <authorList>
            <person name="Mesny F."/>
            <person name="Miyauchi S."/>
            <person name="Thiergart T."/>
            <person name="Pickel B."/>
            <person name="Atanasova L."/>
            <person name="Karlsson M."/>
            <person name="Huettel B."/>
            <person name="Barry K.W."/>
            <person name="Haridas S."/>
            <person name="Chen C."/>
            <person name="Bauer D."/>
            <person name="Andreopoulos W."/>
            <person name="Pangilinan J."/>
            <person name="LaButti K."/>
            <person name="Riley R."/>
            <person name="Lipzen A."/>
            <person name="Clum A."/>
            <person name="Drula E."/>
            <person name="Henrissat B."/>
            <person name="Kohler A."/>
            <person name="Grigoriev I.V."/>
            <person name="Martin F.M."/>
            <person name="Hacquard S."/>
        </authorList>
    </citation>
    <scope>NUCLEOTIDE SEQUENCE</scope>
    <source>
        <strain evidence="8">MPI-CAGE-CH-0243</strain>
    </source>
</reference>
<dbReference type="EMBL" id="JAGMWT010000003">
    <property type="protein sequence ID" value="KAH7132422.1"/>
    <property type="molecule type" value="Genomic_DNA"/>
</dbReference>
<dbReference type="InterPro" id="IPR059164">
    <property type="entry name" value="HAT_PRP39_C"/>
</dbReference>
<dbReference type="FunFam" id="1.25.40.10:FF:000064">
    <property type="entry name" value="Putative pre-mrna-processing factor 39"/>
    <property type="match status" value="1"/>
</dbReference>
<evidence type="ECO:0008006" key="10">
    <source>
        <dbReference type="Google" id="ProtNLM"/>
    </source>
</evidence>
<dbReference type="PANTHER" id="PTHR17204:SF5">
    <property type="entry name" value="PRE-MRNA-PROCESSING FACTOR 39"/>
    <property type="match status" value="1"/>
</dbReference>
<dbReference type="SMART" id="SM00386">
    <property type="entry name" value="HAT"/>
    <property type="match status" value="5"/>
</dbReference>
<comment type="similarity">
    <text evidence="6">Belongs to the PRP39 family.</text>
</comment>
<keyword evidence="3" id="KW-0677">Repeat</keyword>
<comment type="caution">
    <text evidence="8">The sequence shown here is derived from an EMBL/GenBank/DDBJ whole genome shotgun (WGS) entry which is preliminary data.</text>
</comment>
<dbReference type="InterPro" id="IPR003107">
    <property type="entry name" value="HAT"/>
</dbReference>
<keyword evidence="5" id="KW-0539">Nucleus</keyword>
<keyword evidence="2" id="KW-0507">mRNA processing</keyword>
<evidence type="ECO:0000256" key="4">
    <source>
        <dbReference type="ARBA" id="ARBA00023187"/>
    </source>
</evidence>
<evidence type="ECO:0000256" key="5">
    <source>
        <dbReference type="ARBA" id="ARBA00023242"/>
    </source>
</evidence>
<evidence type="ECO:0000313" key="9">
    <source>
        <dbReference type="Proteomes" id="UP000700596"/>
    </source>
</evidence>
<feature type="region of interest" description="Disordered" evidence="7">
    <location>
        <begin position="534"/>
        <end position="576"/>
    </location>
</feature>
<organism evidence="8 9">
    <name type="scientific">Dendryphion nanum</name>
    <dbReference type="NCBI Taxonomy" id="256645"/>
    <lineage>
        <taxon>Eukaryota</taxon>
        <taxon>Fungi</taxon>
        <taxon>Dikarya</taxon>
        <taxon>Ascomycota</taxon>
        <taxon>Pezizomycotina</taxon>
        <taxon>Dothideomycetes</taxon>
        <taxon>Pleosporomycetidae</taxon>
        <taxon>Pleosporales</taxon>
        <taxon>Torulaceae</taxon>
        <taxon>Dendryphion</taxon>
    </lineage>
</organism>
<dbReference type="PANTHER" id="PTHR17204">
    <property type="entry name" value="PRE-MRNA PROCESSING PROTEIN PRP39-RELATED"/>
    <property type="match status" value="1"/>
</dbReference>
<evidence type="ECO:0000313" key="8">
    <source>
        <dbReference type="EMBL" id="KAH7132422.1"/>
    </source>
</evidence>
<dbReference type="SUPFAM" id="SSF48452">
    <property type="entry name" value="TPR-like"/>
    <property type="match status" value="1"/>
</dbReference>
<evidence type="ECO:0000256" key="3">
    <source>
        <dbReference type="ARBA" id="ARBA00022737"/>
    </source>
</evidence>
<gene>
    <name evidence="8" type="ORF">B0J11DRAFT_600954</name>
</gene>
<feature type="compositionally biased region" description="Basic and acidic residues" evidence="7">
    <location>
        <begin position="539"/>
        <end position="548"/>
    </location>
</feature>
<dbReference type="GO" id="GO:0030627">
    <property type="term" value="F:pre-mRNA 5'-splice site binding"/>
    <property type="evidence" value="ECO:0007669"/>
    <property type="project" value="TreeGrafter"/>
</dbReference>
<dbReference type="OrthoDB" id="10265668at2759"/>
<accession>A0A9P9IT60</accession>
<dbReference type="Pfam" id="PF23240">
    <property type="entry name" value="HAT_PRP39_N"/>
    <property type="match status" value="1"/>
</dbReference>